<feature type="compositionally biased region" description="Low complexity" evidence="10">
    <location>
        <begin position="251"/>
        <end position="276"/>
    </location>
</feature>
<evidence type="ECO:0000256" key="4">
    <source>
        <dbReference type="ARBA" id="ARBA00022729"/>
    </source>
</evidence>
<dbReference type="HAMAP" id="MF_01430">
    <property type="entry name" value="OM_assembly_BamA"/>
    <property type="match status" value="1"/>
</dbReference>
<feature type="compositionally biased region" description="Polar residues" evidence="10">
    <location>
        <begin position="241"/>
        <end position="250"/>
    </location>
</feature>
<feature type="chain" id="PRO_5009012339" description="Outer membrane protein assembly factor BamA" evidence="8">
    <location>
        <begin position="42"/>
        <end position="1208"/>
    </location>
</feature>
<evidence type="ECO:0000256" key="1">
    <source>
        <dbReference type="ARBA" id="ARBA00004370"/>
    </source>
</evidence>
<feature type="compositionally biased region" description="Low complexity" evidence="10">
    <location>
        <begin position="287"/>
        <end position="312"/>
    </location>
</feature>
<dbReference type="GO" id="GO:0009279">
    <property type="term" value="C:cell outer membrane"/>
    <property type="evidence" value="ECO:0007669"/>
    <property type="project" value="UniProtKB-SubCell"/>
</dbReference>
<organism evidence="12 13">
    <name type="scientific">Zymomonas mobilis subsp. pomaceae (strain ATCC 29192 / DSM 22645 / JCM 10191 / CCUG 17912 / NBRC 13757 / NCIMB 11200 / NRRL B-4491 / Barker I)</name>
    <dbReference type="NCBI Taxonomy" id="579138"/>
    <lineage>
        <taxon>Bacteria</taxon>
        <taxon>Pseudomonadati</taxon>
        <taxon>Pseudomonadota</taxon>
        <taxon>Alphaproteobacteria</taxon>
        <taxon>Sphingomonadales</taxon>
        <taxon>Zymomonadaceae</taxon>
        <taxon>Zymomonas</taxon>
    </lineage>
</organism>
<reference evidence="12 13" key="1">
    <citation type="journal article" date="2011" name="J. Bacteriol.">
        <title>Genome sequence of the ethanol-producing Zymomonas mobilis subsp. pomaceae lectotype strain ATCC 29192.</title>
        <authorList>
            <person name="Kouvelis V.N."/>
            <person name="Davenport K.W."/>
            <person name="Brettin T.S."/>
            <person name="Bruce D."/>
            <person name="Detter C."/>
            <person name="Han C.S."/>
            <person name="Nolan M."/>
            <person name="Tapia R."/>
            <person name="Damoulaki A."/>
            <person name="Kyrpides N.C."/>
            <person name="Typas M.A."/>
            <person name="Pappas K.M."/>
        </authorList>
    </citation>
    <scope>NUCLEOTIDE SEQUENCE [LARGE SCALE GENOMIC DNA]</scope>
    <source>
        <strain evidence="13">ATCC 29192 / DSM 22645 / JCM 10191 / CCUG 17912 / NBRC 13757 / NCIMB 11200 / NRRL B-4491 / Barker I</strain>
    </source>
</reference>
<keyword evidence="3 8" id="KW-0812">Transmembrane</keyword>
<feature type="compositionally biased region" description="Polar residues" evidence="10">
    <location>
        <begin position="277"/>
        <end position="286"/>
    </location>
</feature>
<evidence type="ECO:0000256" key="10">
    <source>
        <dbReference type="SAM" id="MobiDB-lite"/>
    </source>
</evidence>
<feature type="compositionally biased region" description="Low complexity" evidence="10">
    <location>
        <begin position="215"/>
        <end position="240"/>
    </location>
</feature>
<feature type="signal peptide" evidence="8">
    <location>
        <begin position="1"/>
        <end position="41"/>
    </location>
</feature>
<feature type="region of interest" description="Disordered" evidence="10">
    <location>
        <begin position="61"/>
        <end position="370"/>
    </location>
</feature>
<feature type="compositionally biased region" description="Low complexity" evidence="10">
    <location>
        <begin position="323"/>
        <end position="359"/>
    </location>
</feature>
<dbReference type="RefSeq" id="WP_013933453.1">
    <property type="nucleotide sequence ID" value="NC_015709.1"/>
</dbReference>
<keyword evidence="7 8" id="KW-0998">Cell outer membrane</keyword>
<dbReference type="AlphaFoldDB" id="F8ETP3"/>
<dbReference type="Pfam" id="PF01103">
    <property type="entry name" value="Omp85"/>
    <property type="match status" value="1"/>
</dbReference>
<comment type="subunit">
    <text evidence="8">Part of the Bam complex.</text>
</comment>
<keyword evidence="2 8" id="KW-1134">Transmembrane beta strand</keyword>
<feature type="domain" description="POTRA" evidence="11">
    <location>
        <begin position="529"/>
        <end position="617"/>
    </location>
</feature>
<dbReference type="HOGENOM" id="CLU_007664_1_2_5"/>
<protein>
    <recommendedName>
        <fullName evidence="8 9">Outer membrane protein assembly factor BamA</fullName>
    </recommendedName>
</protein>
<proteinExistence type="inferred from homology"/>
<sequence precursor="true">MTARNSGNSFNNNRRSRQNRPLASLVMLSTLLGTTAIPLQAQPLSEAEANLIAESTANAVENSTDKSNNTQVESAPANTAPTTEATKPNNAVAPATVSSAVENAVSTEPAASTATTTATEAAAPDNAEAPATVSSAVENAVSTEPAASTAATTATEAAAPDNAEAPATVSSAVENAVSTEPAASTAATTATEAAAPDNAEAPATVSSAVENAVSTEPAASTATPTATEAAAPDNAEAPATVSSAVENAVSTEPAASTATPTATEAAAPDNAEAPATVSSAVENAVSTEPAASTAATTATEAAAPDNAEAPATVSSAVENAVSTEPAASTAATTATEAAAPDNAEAPATTSSAAENAPTAVNNTAPVLPEPIAPKPVERVLKSIAVVGSERLEPDTVLSYVKLRVGQRYTAETLDTAVQDLYATQLFSDAVVLDDPNNPGSLTLQVHENPIINRIVLEGNKRIKEDKIRPEIKLAPRQIFTRDAVRADVSRIIELYRRQGRFAATVEPKMVRLDQNRVDIVFEITEGPKSKVRQINIIGNKQFSDAQLRKAMATKQARLWRIMSSGTSYDPDKLAYDQQKLRQFYLVNGYADFRVVSAIAELTPDRRDFIITYVVEEGQRYKFGDVSLDSEIRDVKADNFKSLVKIKKGQWYNAKLVEDTIDTLTEAAGLMGYTPDVNPNFTPDKDNLTMGVEFRIAEAPRQYIERVEINGNTTTRDKVIRREFRLAEGDVFNLLRVKRSRDRIQSLGFFQDRLEITQRPGSTPDRLVLETNLQEKSTGQLSVSAGYSSLERIILDISIQQNNFMGKGQTVRASANWSYYSKSVDLGFTEPYLFDHAIAFGGDIFRNDYNAFNYMNGTDRNTTYRQASTGIQLRAGIPITEYLNLLLRYSISYETVKIDKSSYYTNGACDPLLAGRYLCEALGSWVNSTIGYSIAFNSLNNVMHPTSGSRFTFSQDFAGVGGTVHYLKTRIEAAKYWNLTRGFVFSLRGEAGYVWGYDGNIRLIDRFFLGQPQFRGFNFRGVGPRVARNDYSFDSNGNAVLGGESSDDALGGSKEYLGHAELEVPMGAGAREMGLRPSIFADIGSVWGVPKPALIDSCGSGTTAGQGTCQVTARQVTNSKGQALYTDSSGNYTTSATGSNGAKNTAVTTSVTPIKEYFLGDSWKPRVSVGFGVNWNSPFGPFRIDIAKAIVSQRGDDKKLITFNVGTAF</sequence>
<feature type="compositionally biased region" description="Polar residues" evidence="10">
    <location>
        <begin position="313"/>
        <end position="322"/>
    </location>
</feature>
<comment type="function">
    <text evidence="8">Part of the outer membrane protein assembly complex, which is involved in assembly and insertion of beta-barrel proteins into the outer membrane.</text>
</comment>
<comment type="similarity">
    <text evidence="8">Belongs to the BamA family.</text>
</comment>
<evidence type="ECO:0000256" key="2">
    <source>
        <dbReference type="ARBA" id="ARBA00022452"/>
    </source>
</evidence>
<dbReference type="PROSITE" id="PS51779">
    <property type="entry name" value="POTRA"/>
    <property type="match status" value="4"/>
</dbReference>
<dbReference type="InterPro" id="IPR000184">
    <property type="entry name" value="Bac_surfAg_D15"/>
</dbReference>
<feature type="domain" description="POTRA" evidence="11">
    <location>
        <begin position="449"/>
        <end position="526"/>
    </location>
</feature>
<feature type="compositionally biased region" description="Polar residues" evidence="10">
    <location>
        <begin position="169"/>
        <end position="178"/>
    </location>
</feature>
<evidence type="ECO:0000313" key="12">
    <source>
        <dbReference type="EMBL" id="AEI37053.1"/>
    </source>
</evidence>
<comment type="subcellular location">
    <subcellularLocation>
        <location evidence="8">Cell outer membrane</location>
    </subcellularLocation>
    <subcellularLocation>
        <location evidence="1">Membrane</location>
    </subcellularLocation>
</comment>
<dbReference type="InterPro" id="IPR023707">
    <property type="entry name" value="OM_assembly_BamA"/>
</dbReference>
<dbReference type="eggNOG" id="COG4775">
    <property type="taxonomic scope" value="Bacteria"/>
</dbReference>
<feature type="compositionally biased region" description="Low complexity" evidence="10">
    <location>
        <begin position="107"/>
        <end position="132"/>
    </location>
</feature>
<dbReference type="NCBIfam" id="TIGR03303">
    <property type="entry name" value="OM_YaeT"/>
    <property type="match status" value="1"/>
</dbReference>
<dbReference type="Gene3D" id="3.10.20.310">
    <property type="entry name" value="membrane protein fhac"/>
    <property type="match status" value="5"/>
</dbReference>
<feature type="compositionally biased region" description="Low complexity" evidence="10">
    <location>
        <begin position="179"/>
        <end position="204"/>
    </location>
</feature>
<dbReference type="InterPro" id="IPR039910">
    <property type="entry name" value="D15-like"/>
</dbReference>
<dbReference type="Pfam" id="PF07244">
    <property type="entry name" value="POTRA"/>
    <property type="match status" value="5"/>
</dbReference>
<dbReference type="InterPro" id="IPR011990">
    <property type="entry name" value="TPR-like_helical_dom_sf"/>
</dbReference>
<dbReference type="EMBL" id="CP002865">
    <property type="protein sequence ID" value="AEI37053.1"/>
    <property type="molecule type" value="Genomic_DNA"/>
</dbReference>
<keyword evidence="4 8" id="KW-0732">Signal</keyword>
<feature type="compositionally biased region" description="Polar residues" evidence="10">
    <location>
        <begin position="96"/>
        <end position="106"/>
    </location>
</feature>
<keyword evidence="5 8" id="KW-0677">Repeat</keyword>
<evidence type="ECO:0000256" key="7">
    <source>
        <dbReference type="ARBA" id="ARBA00023237"/>
    </source>
</evidence>
<dbReference type="Gene3D" id="1.25.40.10">
    <property type="entry name" value="Tetratricopeptide repeat domain"/>
    <property type="match status" value="1"/>
</dbReference>
<feature type="compositionally biased region" description="Low complexity" evidence="10">
    <location>
        <begin position="143"/>
        <end position="168"/>
    </location>
</feature>
<dbReference type="PANTHER" id="PTHR12815:SF23">
    <property type="entry name" value="OUTER MEMBRANE PROTEIN ASSEMBLY FACTOR BAMA"/>
    <property type="match status" value="1"/>
</dbReference>
<evidence type="ECO:0000259" key="11">
    <source>
        <dbReference type="PROSITE" id="PS51779"/>
    </source>
</evidence>
<dbReference type="Gene3D" id="2.40.160.50">
    <property type="entry name" value="membrane protein fhac: a member of the omp85/tpsb transporter family"/>
    <property type="match status" value="1"/>
</dbReference>
<dbReference type="Proteomes" id="UP000000491">
    <property type="component" value="Chromosome"/>
</dbReference>
<evidence type="ECO:0000256" key="6">
    <source>
        <dbReference type="ARBA" id="ARBA00023136"/>
    </source>
</evidence>
<evidence type="ECO:0000256" key="8">
    <source>
        <dbReference type="HAMAP-Rule" id="MF_01430"/>
    </source>
</evidence>
<feature type="compositionally biased region" description="Polar residues" evidence="10">
    <location>
        <begin position="205"/>
        <end position="214"/>
    </location>
</feature>
<gene>
    <name evidence="8" type="primary">bamA</name>
    <name evidence="12" type="ordered locus">Zymop_0149</name>
</gene>
<dbReference type="GO" id="GO:0043165">
    <property type="term" value="P:Gram-negative-bacterium-type cell outer membrane assembly"/>
    <property type="evidence" value="ECO:0007669"/>
    <property type="project" value="UniProtKB-UniRule"/>
</dbReference>
<feature type="domain" description="POTRA" evidence="11">
    <location>
        <begin position="378"/>
        <end position="448"/>
    </location>
</feature>
<feature type="domain" description="POTRA" evidence="11">
    <location>
        <begin position="701"/>
        <end position="775"/>
    </location>
</feature>
<dbReference type="InterPro" id="IPR010827">
    <property type="entry name" value="BamA/TamA_POTRA"/>
</dbReference>
<evidence type="ECO:0000313" key="13">
    <source>
        <dbReference type="Proteomes" id="UP000000491"/>
    </source>
</evidence>
<feature type="compositionally biased region" description="Polar residues" evidence="10">
    <location>
        <begin position="61"/>
        <end position="73"/>
    </location>
</feature>
<feature type="compositionally biased region" description="Low complexity" evidence="10">
    <location>
        <begin position="75"/>
        <end position="91"/>
    </location>
</feature>
<dbReference type="GO" id="GO:0051205">
    <property type="term" value="P:protein insertion into membrane"/>
    <property type="evidence" value="ECO:0007669"/>
    <property type="project" value="UniProtKB-UniRule"/>
</dbReference>
<accession>F8ETP3</accession>
<feature type="compositionally biased region" description="Polar residues" evidence="10">
    <location>
        <begin position="133"/>
        <end position="142"/>
    </location>
</feature>
<evidence type="ECO:0000256" key="9">
    <source>
        <dbReference type="NCBIfam" id="TIGR03303"/>
    </source>
</evidence>
<dbReference type="STRING" id="579138.Zymop_0149"/>
<evidence type="ECO:0000256" key="3">
    <source>
        <dbReference type="ARBA" id="ARBA00022692"/>
    </source>
</evidence>
<evidence type="ECO:0000256" key="5">
    <source>
        <dbReference type="ARBA" id="ARBA00022737"/>
    </source>
</evidence>
<name>F8ETP3_ZYMMT</name>
<keyword evidence="6 8" id="KW-0472">Membrane</keyword>
<dbReference type="PANTHER" id="PTHR12815">
    <property type="entry name" value="SORTING AND ASSEMBLY MACHINERY SAMM50 PROTEIN FAMILY MEMBER"/>
    <property type="match status" value="1"/>
</dbReference>
<dbReference type="PATRIC" id="fig|579138.3.peg.164"/>
<dbReference type="InterPro" id="IPR034746">
    <property type="entry name" value="POTRA"/>
</dbReference>
<dbReference type="KEGG" id="zmp:Zymop_0149"/>